<name>T1KAE2_TETUR</name>
<proteinExistence type="predicted"/>
<keyword evidence="3" id="KW-1185">Reference proteome</keyword>
<dbReference type="EnsemblMetazoa" id="tetur08g00060.1">
    <property type="protein sequence ID" value="tetur08g00060.1"/>
    <property type="gene ID" value="tetur08g00060"/>
</dbReference>
<evidence type="ECO:0000256" key="1">
    <source>
        <dbReference type="SAM" id="Phobius"/>
    </source>
</evidence>
<reference evidence="2" key="2">
    <citation type="submission" date="2015-06" db="UniProtKB">
        <authorList>
            <consortium name="EnsemblMetazoa"/>
        </authorList>
    </citation>
    <scope>IDENTIFICATION</scope>
</reference>
<evidence type="ECO:0000313" key="3">
    <source>
        <dbReference type="Proteomes" id="UP000015104"/>
    </source>
</evidence>
<sequence length="119" mass="13258">MTGGGGDETFNDFFRSAFFTFFGTSSESETSIFAASLASTPVSSFNFTSKLFSSLNVYTLSFTFLSSSEAISLPNEVFITLSMVRSKESFFFPFFKIFFLIFLSLGFFTSRLLSLKSKS</sequence>
<keyword evidence="1" id="KW-0812">Transmembrane</keyword>
<reference evidence="3" key="1">
    <citation type="submission" date="2011-08" db="EMBL/GenBank/DDBJ databases">
        <authorList>
            <person name="Rombauts S."/>
        </authorList>
    </citation>
    <scope>NUCLEOTIDE SEQUENCE</scope>
    <source>
        <strain evidence="3">London</strain>
    </source>
</reference>
<keyword evidence="1" id="KW-1133">Transmembrane helix</keyword>
<dbReference type="AlphaFoldDB" id="T1KAE2"/>
<protein>
    <submittedName>
        <fullName evidence="2">Uncharacterized protein</fullName>
    </submittedName>
</protein>
<organism evidence="2 3">
    <name type="scientific">Tetranychus urticae</name>
    <name type="common">Two-spotted spider mite</name>
    <dbReference type="NCBI Taxonomy" id="32264"/>
    <lineage>
        <taxon>Eukaryota</taxon>
        <taxon>Metazoa</taxon>
        <taxon>Ecdysozoa</taxon>
        <taxon>Arthropoda</taxon>
        <taxon>Chelicerata</taxon>
        <taxon>Arachnida</taxon>
        <taxon>Acari</taxon>
        <taxon>Acariformes</taxon>
        <taxon>Trombidiformes</taxon>
        <taxon>Prostigmata</taxon>
        <taxon>Eleutherengona</taxon>
        <taxon>Raphignathae</taxon>
        <taxon>Tetranychoidea</taxon>
        <taxon>Tetranychidae</taxon>
        <taxon>Tetranychus</taxon>
    </lineage>
</organism>
<evidence type="ECO:0000313" key="2">
    <source>
        <dbReference type="EnsemblMetazoa" id="tetur08g00060.1"/>
    </source>
</evidence>
<accession>T1KAE2</accession>
<keyword evidence="1" id="KW-0472">Membrane</keyword>
<dbReference type="HOGENOM" id="CLU_2064435_0_0_1"/>
<dbReference type="EMBL" id="CAEY01001938">
    <property type="status" value="NOT_ANNOTATED_CDS"/>
    <property type="molecule type" value="Genomic_DNA"/>
</dbReference>
<dbReference type="Proteomes" id="UP000015104">
    <property type="component" value="Unassembled WGS sequence"/>
</dbReference>
<feature type="transmembrane region" description="Helical" evidence="1">
    <location>
        <begin position="90"/>
        <end position="113"/>
    </location>
</feature>